<name>A0A914DX75_9BILA</name>
<dbReference type="WBParaSite" id="ACRNAN_scaffold4139.g19866.t1">
    <property type="protein sequence ID" value="ACRNAN_scaffold4139.g19866.t1"/>
    <property type="gene ID" value="ACRNAN_scaffold4139.g19866"/>
</dbReference>
<dbReference type="AlphaFoldDB" id="A0A914DX75"/>
<proteinExistence type="predicted"/>
<dbReference type="Proteomes" id="UP000887540">
    <property type="component" value="Unplaced"/>
</dbReference>
<dbReference type="SUPFAM" id="SSF54001">
    <property type="entry name" value="Cysteine proteinases"/>
    <property type="match status" value="1"/>
</dbReference>
<keyword evidence="2" id="KW-1185">Reference proteome</keyword>
<accession>A0A914DX75</accession>
<dbReference type="InterPro" id="IPR038765">
    <property type="entry name" value="Papain-like_cys_pep_sf"/>
</dbReference>
<evidence type="ECO:0000313" key="3">
    <source>
        <dbReference type="WBParaSite" id="ACRNAN_scaffold4139.g19866.t1"/>
    </source>
</evidence>
<protein>
    <submittedName>
        <fullName evidence="3">Ubiquitin-like protease family profile domain-containing protein</fullName>
    </submittedName>
</protein>
<evidence type="ECO:0000256" key="1">
    <source>
        <dbReference type="SAM" id="MobiDB-lite"/>
    </source>
</evidence>
<reference evidence="3" key="1">
    <citation type="submission" date="2022-11" db="UniProtKB">
        <authorList>
            <consortium name="WormBaseParasite"/>
        </authorList>
    </citation>
    <scope>IDENTIFICATION</scope>
</reference>
<sequence>MVTITEIDSTTPDYPTENPTNPNITGHTSDAHSFHRRNPNFQSQGSRILRQDFDSNITCPNCHTNIDLSHNHNHDPTVPHRDVSDEIPTIPLAQPNVSHQVTIVPSTSCDIIKYDPSGQLPEILANLNVTPEKWCFFAFNNNSNLGHYGGSHWSLIVYDPRRKHCALVDSMYDGVPPLIQEVTKLL</sequence>
<evidence type="ECO:0000313" key="2">
    <source>
        <dbReference type="Proteomes" id="UP000887540"/>
    </source>
</evidence>
<organism evidence="2 3">
    <name type="scientific">Acrobeloides nanus</name>
    <dbReference type="NCBI Taxonomy" id="290746"/>
    <lineage>
        <taxon>Eukaryota</taxon>
        <taxon>Metazoa</taxon>
        <taxon>Ecdysozoa</taxon>
        <taxon>Nematoda</taxon>
        <taxon>Chromadorea</taxon>
        <taxon>Rhabditida</taxon>
        <taxon>Tylenchina</taxon>
        <taxon>Cephalobomorpha</taxon>
        <taxon>Cephaloboidea</taxon>
        <taxon>Cephalobidae</taxon>
        <taxon>Acrobeloides</taxon>
    </lineage>
</organism>
<feature type="region of interest" description="Disordered" evidence="1">
    <location>
        <begin position="1"/>
        <end position="41"/>
    </location>
</feature>
<feature type="compositionally biased region" description="Polar residues" evidence="1">
    <location>
        <begin position="1"/>
        <end position="28"/>
    </location>
</feature>
<dbReference type="Gene3D" id="3.40.395.10">
    <property type="entry name" value="Adenoviral Proteinase, Chain A"/>
    <property type="match status" value="1"/>
</dbReference>